<gene>
    <name evidence="2" type="ORF">GCM10007392_18400</name>
</gene>
<feature type="transmembrane region" description="Helical" evidence="1">
    <location>
        <begin position="191"/>
        <end position="209"/>
    </location>
</feature>
<dbReference type="AlphaFoldDB" id="A0A918K7R5"/>
<dbReference type="RefSeq" id="WP_189608251.1">
    <property type="nucleotide sequence ID" value="NZ_BMXR01000004.1"/>
</dbReference>
<feature type="transmembrane region" description="Helical" evidence="1">
    <location>
        <begin position="9"/>
        <end position="26"/>
    </location>
</feature>
<keyword evidence="1" id="KW-1133">Transmembrane helix</keyword>
<accession>A0A918K7R5</accession>
<comment type="caution">
    <text evidence="2">The sequence shown here is derived from an EMBL/GenBank/DDBJ whole genome shotgun (WGS) entry which is preliminary data.</text>
</comment>
<reference evidence="2" key="1">
    <citation type="journal article" date="2014" name="Int. J. Syst. Evol. Microbiol.">
        <title>Complete genome sequence of Corynebacterium casei LMG S-19264T (=DSM 44701T), isolated from a smear-ripened cheese.</title>
        <authorList>
            <consortium name="US DOE Joint Genome Institute (JGI-PGF)"/>
            <person name="Walter F."/>
            <person name="Albersmeier A."/>
            <person name="Kalinowski J."/>
            <person name="Ruckert C."/>
        </authorList>
    </citation>
    <scope>NUCLEOTIDE SEQUENCE</scope>
    <source>
        <strain evidence="2">KCTC 22169</strain>
    </source>
</reference>
<evidence type="ECO:0000313" key="2">
    <source>
        <dbReference type="EMBL" id="GGX51435.1"/>
    </source>
</evidence>
<organism evidence="2 3">
    <name type="scientific">Saccharospirillum salsuginis</name>
    <dbReference type="NCBI Taxonomy" id="418750"/>
    <lineage>
        <taxon>Bacteria</taxon>
        <taxon>Pseudomonadati</taxon>
        <taxon>Pseudomonadota</taxon>
        <taxon>Gammaproteobacteria</taxon>
        <taxon>Oceanospirillales</taxon>
        <taxon>Saccharospirillaceae</taxon>
        <taxon>Saccharospirillum</taxon>
    </lineage>
</organism>
<feature type="transmembrane region" description="Helical" evidence="1">
    <location>
        <begin position="50"/>
        <end position="67"/>
    </location>
</feature>
<evidence type="ECO:0000256" key="1">
    <source>
        <dbReference type="SAM" id="Phobius"/>
    </source>
</evidence>
<reference evidence="2" key="2">
    <citation type="submission" date="2020-09" db="EMBL/GenBank/DDBJ databases">
        <authorList>
            <person name="Sun Q."/>
            <person name="Kim S."/>
        </authorList>
    </citation>
    <scope>NUCLEOTIDE SEQUENCE</scope>
    <source>
        <strain evidence="2">KCTC 22169</strain>
    </source>
</reference>
<sequence>MTFEDPNPYARNLIIISLMFIFYNWLELSPPDQTTFNILFNKFEIGNTKPLKIIPWIFLAWFLFRFWQESSKKLLFAYTAQFQRMDISDKRKQKFKRLAEKNFKEKDSTQLFEEFGQPHDDDPISLNVHHLIITKECPFKLMYVASFEKRVRRGSSGKHFYINVPYRYFLFPIAKKSFEWFVRDKNAAKELIPYLLAFLAILSGLDIVFCS</sequence>
<evidence type="ECO:0000313" key="3">
    <source>
        <dbReference type="Proteomes" id="UP000626148"/>
    </source>
</evidence>
<keyword evidence="1" id="KW-0812">Transmembrane</keyword>
<dbReference type="Proteomes" id="UP000626148">
    <property type="component" value="Unassembled WGS sequence"/>
</dbReference>
<name>A0A918K7R5_9GAMM</name>
<keyword evidence="1" id="KW-0472">Membrane</keyword>
<protein>
    <submittedName>
        <fullName evidence="2">Uncharacterized protein</fullName>
    </submittedName>
</protein>
<keyword evidence="3" id="KW-1185">Reference proteome</keyword>
<dbReference type="EMBL" id="BMXR01000004">
    <property type="protein sequence ID" value="GGX51435.1"/>
    <property type="molecule type" value="Genomic_DNA"/>
</dbReference>
<proteinExistence type="predicted"/>